<dbReference type="GeneID" id="30979040"/>
<dbReference type="VEuPathDB" id="FungiDB:ASPACDRAFT_78623"/>
<evidence type="ECO:0000313" key="4">
    <source>
        <dbReference type="Proteomes" id="UP000184546"/>
    </source>
</evidence>
<feature type="compositionally biased region" description="Basic and acidic residues" evidence="1">
    <location>
        <begin position="394"/>
        <end position="417"/>
    </location>
</feature>
<evidence type="ECO:0000256" key="1">
    <source>
        <dbReference type="SAM" id="MobiDB-lite"/>
    </source>
</evidence>
<proteinExistence type="predicted"/>
<dbReference type="InterPro" id="IPR058348">
    <property type="entry name" value="DUF8035"/>
</dbReference>
<protein>
    <recommendedName>
        <fullName evidence="2">DUF8035 domain-containing protein</fullName>
    </recommendedName>
</protein>
<accession>A0A1L9WU81</accession>
<sequence>MPRRSYAHDAIEEDIYGRERDPYSRHSRGRDRRRHFKEEEEELRYDRRVPPLPPPPPPPPPSAPSMPVPVEKFKRMRIRDERARGPEMMIPVAPAPPVASQLLREREREEPKAKKPVHRPVREILEPRERTRGFERERDRRGRPRYRGVDLEKERRREGEEEESSSSESESSSLEESDTEEEEEDMVIVGRHGRPKHGHLSRRAELKEAPRGILRNPKIEQDELLLKRQYERTRSSGPVYATATRTRHKHRHHRHRGLEDADGELDEEVDKEEVFRRKYRERRRGGDVVEEEEEIRRSSSEMERSRLPSPKRYPAFSDRHVYEDHRKTHRPRLSNSDLLYESETHRRERSRGRLDRNEIPIIRPKKRGGHPPPHPDPYRRSKDGLPLVAPEATFTEREKEVLTVVRRDGSHESLKEEEFVEQDYYTPPGHQPLPRKNSFKEKDQLEVIGPVPRAKRDRAPPDTDALRYPDRDPKRGFGEPRQSDEDSSRQFGRIGRRFVGVKDHRERLWTEITRDLVVKEALERAGYEYEETETSYFIFTYLEKVRTHSGAAASL</sequence>
<keyword evidence="4" id="KW-1185">Reference proteome</keyword>
<dbReference type="OrthoDB" id="5410752at2759"/>
<feature type="compositionally biased region" description="Basic and acidic residues" evidence="1">
    <location>
        <begin position="103"/>
        <end position="113"/>
    </location>
</feature>
<feature type="compositionally biased region" description="Acidic residues" evidence="1">
    <location>
        <begin position="173"/>
        <end position="186"/>
    </location>
</feature>
<feature type="compositionally biased region" description="Basic residues" evidence="1">
    <location>
        <begin position="191"/>
        <end position="201"/>
    </location>
</feature>
<feature type="compositionally biased region" description="Basic and acidic residues" evidence="1">
    <location>
        <begin position="147"/>
        <end position="159"/>
    </location>
</feature>
<feature type="domain" description="DUF8035" evidence="2">
    <location>
        <begin position="507"/>
        <end position="544"/>
    </location>
</feature>
<dbReference type="STRING" id="690307.A0A1L9WU81"/>
<evidence type="ECO:0000313" key="3">
    <source>
        <dbReference type="EMBL" id="OJJ99683.1"/>
    </source>
</evidence>
<evidence type="ECO:0000259" key="2">
    <source>
        <dbReference type="Pfam" id="PF26118"/>
    </source>
</evidence>
<dbReference type="Proteomes" id="UP000184546">
    <property type="component" value="Unassembled WGS sequence"/>
</dbReference>
<dbReference type="EMBL" id="KV878977">
    <property type="protein sequence ID" value="OJJ99683.1"/>
    <property type="molecule type" value="Genomic_DNA"/>
</dbReference>
<feature type="compositionally biased region" description="Acidic residues" evidence="1">
    <location>
        <begin position="260"/>
        <end position="271"/>
    </location>
</feature>
<feature type="compositionally biased region" description="Basic and acidic residues" evidence="1">
    <location>
        <begin position="342"/>
        <end position="358"/>
    </location>
</feature>
<organism evidence="3 4">
    <name type="scientific">Aspergillus aculeatus (strain ATCC 16872 / CBS 172.66 / WB 5094)</name>
    <dbReference type="NCBI Taxonomy" id="690307"/>
    <lineage>
        <taxon>Eukaryota</taxon>
        <taxon>Fungi</taxon>
        <taxon>Dikarya</taxon>
        <taxon>Ascomycota</taxon>
        <taxon>Pezizomycotina</taxon>
        <taxon>Eurotiomycetes</taxon>
        <taxon>Eurotiomycetidae</taxon>
        <taxon>Eurotiales</taxon>
        <taxon>Aspergillaceae</taxon>
        <taxon>Aspergillus</taxon>
        <taxon>Aspergillus subgen. Circumdati</taxon>
    </lineage>
</organism>
<feature type="region of interest" description="Disordered" evidence="1">
    <location>
        <begin position="1"/>
        <end position="490"/>
    </location>
</feature>
<reference evidence="4" key="1">
    <citation type="journal article" date="2017" name="Genome Biol.">
        <title>Comparative genomics reveals high biological diversity and specific adaptations in the industrially and medically important fungal genus Aspergillus.</title>
        <authorList>
            <person name="de Vries R.P."/>
            <person name="Riley R."/>
            <person name="Wiebenga A."/>
            <person name="Aguilar-Osorio G."/>
            <person name="Amillis S."/>
            <person name="Uchima C.A."/>
            <person name="Anderluh G."/>
            <person name="Asadollahi M."/>
            <person name="Askin M."/>
            <person name="Barry K."/>
            <person name="Battaglia E."/>
            <person name="Bayram O."/>
            <person name="Benocci T."/>
            <person name="Braus-Stromeyer S.A."/>
            <person name="Caldana C."/>
            <person name="Canovas D."/>
            <person name="Cerqueira G.C."/>
            <person name="Chen F."/>
            <person name="Chen W."/>
            <person name="Choi C."/>
            <person name="Clum A."/>
            <person name="Dos Santos R.A."/>
            <person name="Damasio A.R."/>
            <person name="Diallinas G."/>
            <person name="Emri T."/>
            <person name="Fekete E."/>
            <person name="Flipphi M."/>
            <person name="Freyberg S."/>
            <person name="Gallo A."/>
            <person name="Gournas C."/>
            <person name="Habgood R."/>
            <person name="Hainaut M."/>
            <person name="Harispe M.L."/>
            <person name="Henrissat B."/>
            <person name="Hilden K.S."/>
            <person name="Hope R."/>
            <person name="Hossain A."/>
            <person name="Karabika E."/>
            <person name="Karaffa L."/>
            <person name="Karanyi Z."/>
            <person name="Krasevec N."/>
            <person name="Kuo A."/>
            <person name="Kusch H."/>
            <person name="LaButti K."/>
            <person name="Lagendijk E.L."/>
            <person name="Lapidus A."/>
            <person name="Levasseur A."/>
            <person name="Lindquist E."/>
            <person name="Lipzen A."/>
            <person name="Logrieco A.F."/>
            <person name="MacCabe A."/>
            <person name="Maekelae M.R."/>
            <person name="Malavazi I."/>
            <person name="Melin P."/>
            <person name="Meyer V."/>
            <person name="Mielnichuk N."/>
            <person name="Miskei M."/>
            <person name="Molnar A.P."/>
            <person name="Mule G."/>
            <person name="Ngan C.Y."/>
            <person name="Orejas M."/>
            <person name="Orosz E."/>
            <person name="Ouedraogo J.P."/>
            <person name="Overkamp K.M."/>
            <person name="Park H.-S."/>
            <person name="Perrone G."/>
            <person name="Piumi F."/>
            <person name="Punt P.J."/>
            <person name="Ram A.F."/>
            <person name="Ramon A."/>
            <person name="Rauscher S."/>
            <person name="Record E."/>
            <person name="Riano-Pachon D.M."/>
            <person name="Robert V."/>
            <person name="Roehrig J."/>
            <person name="Ruller R."/>
            <person name="Salamov A."/>
            <person name="Salih N.S."/>
            <person name="Samson R.A."/>
            <person name="Sandor E."/>
            <person name="Sanguinetti M."/>
            <person name="Schuetze T."/>
            <person name="Sepcic K."/>
            <person name="Shelest E."/>
            <person name="Sherlock G."/>
            <person name="Sophianopoulou V."/>
            <person name="Squina F.M."/>
            <person name="Sun H."/>
            <person name="Susca A."/>
            <person name="Todd R.B."/>
            <person name="Tsang A."/>
            <person name="Unkles S.E."/>
            <person name="van de Wiele N."/>
            <person name="van Rossen-Uffink D."/>
            <person name="Oliveira J.V."/>
            <person name="Vesth T.C."/>
            <person name="Visser J."/>
            <person name="Yu J.-H."/>
            <person name="Zhou M."/>
            <person name="Andersen M.R."/>
            <person name="Archer D.B."/>
            <person name="Baker S.E."/>
            <person name="Benoit I."/>
            <person name="Brakhage A.A."/>
            <person name="Braus G.H."/>
            <person name="Fischer R."/>
            <person name="Frisvad J.C."/>
            <person name="Goldman G.H."/>
            <person name="Houbraken J."/>
            <person name="Oakley B."/>
            <person name="Pocsi I."/>
            <person name="Scazzocchio C."/>
            <person name="Seiboth B."/>
            <person name="vanKuyk P.A."/>
            <person name="Wortman J."/>
            <person name="Dyer P.S."/>
            <person name="Grigoriev I.V."/>
        </authorList>
    </citation>
    <scope>NUCLEOTIDE SEQUENCE [LARGE SCALE GENOMIC DNA]</scope>
    <source>
        <strain evidence="4">ATCC 16872 / CBS 172.66 / WB 5094</strain>
    </source>
</reference>
<dbReference type="Pfam" id="PF26118">
    <property type="entry name" value="DUF8035"/>
    <property type="match status" value="1"/>
</dbReference>
<feature type="compositionally biased region" description="Basic and acidic residues" evidence="1">
    <location>
        <begin position="217"/>
        <end position="234"/>
    </location>
</feature>
<dbReference type="RefSeq" id="XP_020056023.1">
    <property type="nucleotide sequence ID" value="XM_020205226.1"/>
</dbReference>
<feature type="compositionally biased region" description="Basic and acidic residues" evidence="1">
    <location>
        <begin position="1"/>
        <end position="24"/>
    </location>
</feature>
<feature type="compositionally biased region" description="Basic residues" evidence="1">
    <location>
        <begin position="245"/>
        <end position="256"/>
    </location>
</feature>
<feature type="compositionally biased region" description="Basic and acidic residues" evidence="1">
    <location>
        <begin position="120"/>
        <end position="140"/>
    </location>
</feature>
<feature type="compositionally biased region" description="Basic and acidic residues" evidence="1">
    <location>
        <begin position="317"/>
        <end position="326"/>
    </location>
</feature>
<dbReference type="AlphaFoldDB" id="A0A1L9WU81"/>
<gene>
    <name evidence="3" type="ORF">ASPACDRAFT_78623</name>
</gene>
<name>A0A1L9WU81_ASPA1</name>
<feature type="compositionally biased region" description="Basic residues" evidence="1">
    <location>
        <begin position="25"/>
        <end position="35"/>
    </location>
</feature>
<feature type="compositionally biased region" description="Pro residues" evidence="1">
    <location>
        <begin position="50"/>
        <end position="67"/>
    </location>
</feature>
<feature type="compositionally biased region" description="Basic and acidic residues" evidence="1">
    <location>
        <begin position="294"/>
        <end position="306"/>
    </location>
</feature>
<feature type="compositionally biased region" description="Basic and acidic residues" evidence="1">
    <location>
        <begin position="457"/>
        <end position="488"/>
    </location>
</feature>
<dbReference type="OMA" id="RRYIGMK"/>